<feature type="transmembrane region" description="Helical" evidence="9">
    <location>
        <begin position="323"/>
        <end position="340"/>
    </location>
</feature>
<feature type="transmembrane region" description="Helical" evidence="9">
    <location>
        <begin position="197"/>
        <end position="218"/>
    </location>
</feature>
<dbReference type="InterPro" id="IPR004770">
    <property type="entry name" value="Na/H_antiport_NhaC"/>
</dbReference>
<feature type="transmembrane region" description="Helical" evidence="9">
    <location>
        <begin position="81"/>
        <end position="104"/>
    </location>
</feature>
<dbReference type="GO" id="GO:0005886">
    <property type="term" value="C:plasma membrane"/>
    <property type="evidence" value="ECO:0007669"/>
    <property type="project" value="UniProtKB-SubCell"/>
</dbReference>
<dbReference type="InterPro" id="IPR018461">
    <property type="entry name" value="Na/H_Antiport_NhaC-like_C"/>
</dbReference>
<comment type="similarity">
    <text evidence="8">Belongs to the NhaC Na(+)/H(+) (TC 2.A.35) antiporter family.</text>
</comment>
<dbReference type="AlphaFoldDB" id="A0A4R6QCY7"/>
<evidence type="ECO:0000256" key="8">
    <source>
        <dbReference type="ARBA" id="ARBA00038435"/>
    </source>
</evidence>
<dbReference type="Pfam" id="PF03553">
    <property type="entry name" value="Na_H_antiporter"/>
    <property type="match status" value="1"/>
</dbReference>
<evidence type="ECO:0000256" key="1">
    <source>
        <dbReference type="ARBA" id="ARBA00004651"/>
    </source>
</evidence>
<name>A0A4R6QCY7_9FIRM</name>
<evidence type="ECO:0000256" key="6">
    <source>
        <dbReference type="ARBA" id="ARBA00022989"/>
    </source>
</evidence>
<feature type="transmembrane region" description="Helical" evidence="9">
    <location>
        <begin position="43"/>
        <end position="61"/>
    </location>
</feature>
<feature type="transmembrane region" description="Helical" evidence="9">
    <location>
        <begin position="143"/>
        <end position="169"/>
    </location>
</feature>
<feature type="transmembrane region" description="Helical" evidence="9">
    <location>
        <begin position="239"/>
        <end position="260"/>
    </location>
</feature>
<keyword evidence="2" id="KW-0813">Transport</keyword>
<evidence type="ECO:0000313" key="12">
    <source>
        <dbReference type="Proteomes" id="UP000295500"/>
    </source>
</evidence>
<organism evidence="11 12">
    <name type="scientific">Aminicella lysinilytica</name>
    <dbReference type="NCBI Taxonomy" id="433323"/>
    <lineage>
        <taxon>Bacteria</taxon>
        <taxon>Bacillati</taxon>
        <taxon>Bacillota</taxon>
        <taxon>Clostridia</taxon>
        <taxon>Peptostreptococcales</taxon>
        <taxon>Anaerovoracaceae</taxon>
        <taxon>Aminicella</taxon>
    </lineage>
</organism>
<dbReference type="PANTHER" id="PTHR33451:SF3">
    <property type="entry name" value="MALATE-2H(+)_NA(+)-LACTATE ANTIPORTER"/>
    <property type="match status" value="1"/>
</dbReference>
<keyword evidence="5 9" id="KW-0812">Transmembrane</keyword>
<dbReference type="PANTHER" id="PTHR33451">
    <property type="entry name" value="MALATE-2H(+)/NA(+)-LACTATE ANTIPORTER"/>
    <property type="match status" value="1"/>
</dbReference>
<gene>
    <name evidence="11" type="ORF">EV211_10132</name>
</gene>
<feature type="transmembrane region" description="Helical" evidence="9">
    <location>
        <begin position="441"/>
        <end position="466"/>
    </location>
</feature>
<dbReference type="NCBIfam" id="TIGR00931">
    <property type="entry name" value="antiport_nhaC"/>
    <property type="match status" value="1"/>
</dbReference>
<comment type="subcellular location">
    <subcellularLocation>
        <location evidence="1">Cell membrane</location>
        <topology evidence="1">Multi-pass membrane protein</topology>
    </subcellularLocation>
</comment>
<protein>
    <submittedName>
        <fullName evidence="11">NhaC family Na+:H+ antiporter</fullName>
    </submittedName>
</protein>
<keyword evidence="4" id="KW-1003">Cell membrane</keyword>
<evidence type="ECO:0000256" key="9">
    <source>
        <dbReference type="SAM" id="Phobius"/>
    </source>
</evidence>
<feature type="transmembrane region" description="Helical" evidence="9">
    <location>
        <begin position="266"/>
        <end position="284"/>
    </location>
</feature>
<evidence type="ECO:0000256" key="2">
    <source>
        <dbReference type="ARBA" id="ARBA00022448"/>
    </source>
</evidence>
<evidence type="ECO:0000256" key="5">
    <source>
        <dbReference type="ARBA" id="ARBA00022692"/>
    </source>
</evidence>
<keyword evidence="6 9" id="KW-1133">Transmembrane helix</keyword>
<dbReference type="GO" id="GO:0015297">
    <property type="term" value="F:antiporter activity"/>
    <property type="evidence" value="ECO:0007669"/>
    <property type="project" value="UniProtKB-KW"/>
</dbReference>
<evidence type="ECO:0000313" key="11">
    <source>
        <dbReference type="EMBL" id="TDP60518.1"/>
    </source>
</evidence>
<sequence length="496" mass="52354">MADKEKKVRVPRTPKVYQALITFGILIVVMAVAIIVYGSPVHVPMFIGVIVAACMSLYLGYDWGFIEKAMMDGIYNALQAIIILIIVGILIGVWIVGGIVPAMIYYGLKLLSPSIFLVAALLICSITSLATGSSWGTMGTMGLALMGIATGLGIPAPMAAGAIISGAYFGDKMSPLSDTTNLAPAMAGTDVITHVKFMMLPTGVAYAISIVAFGIMGFMHTSNTGGADLSSIKEMSDGLSGMFNINPLLLLPPIIVIGAVAMKIPAIPGITLGIISGAIIGMIFQGDASSFGVILDAGMNGYTSNSGIKSIDSLLSTGGISNMMYSVSLTMIAMMFGGIMEKTKQLDVIVEKILRIAKRPATLVLTTEATCLLSNITMPEQYISIVVPGRMYAKSYKNMGLHPKTLSNALEGSGTVTSALVPWNTCGVYILATLGVSTFQYFPYAIFNIAMPITVAVMAFMGLTLADKDGYRMTKRAQAKKAADMAQREEAEDLEA</sequence>
<dbReference type="Proteomes" id="UP000295500">
    <property type="component" value="Unassembled WGS sequence"/>
</dbReference>
<dbReference type="EMBL" id="SNXO01000001">
    <property type="protein sequence ID" value="TDP60518.1"/>
    <property type="molecule type" value="Genomic_DNA"/>
</dbReference>
<evidence type="ECO:0000256" key="4">
    <source>
        <dbReference type="ARBA" id="ARBA00022475"/>
    </source>
</evidence>
<evidence type="ECO:0000256" key="7">
    <source>
        <dbReference type="ARBA" id="ARBA00023136"/>
    </source>
</evidence>
<dbReference type="InterPro" id="IPR052180">
    <property type="entry name" value="NhaC_Na-H+_Antiporter"/>
</dbReference>
<feature type="domain" description="Na+/H+ antiporter NhaC-like C-terminal" evidence="10">
    <location>
        <begin position="166"/>
        <end position="462"/>
    </location>
</feature>
<comment type="caution">
    <text evidence="11">The sequence shown here is derived from an EMBL/GenBank/DDBJ whole genome shotgun (WGS) entry which is preliminary data.</text>
</comment>
<keyword evidence="12" id="KW-1185">Reference proteome</keyword>
<keyword evidence="3" id="KW-0050">Antiport</keyword>
<feature type="transmembrane region" description="Helical" evidence="9">
    <location>
        <begin position="16"/>
        <end position="37"/>
    </location>
</feature>
<accession>A0A4R6QCY7</accession>
<keyword evidence="7 9" id="KW-0472">Membrane</keyword>
<proteinExistence type="inferred from homology"/>
<evidence type="ECO:0000259" key="10">
    <source>
        <dbReference type="Pfam" id="PF03553"/>
    </source>
</evidence>
<reference evidence="11 12" key="1">
    <citation type="submission" date="2019-03" db="EMBL/GenBank/DDBJ databases">
        <title>Genomic Encyclopedia of Type Strains, Phase IV (KMG-IV): sequencing the most valuable type-strain genomes for metagenomic binning, comparative biology and taxonomic classification.</title>
        <authorList>
            <person name="Goeker M."/>
        </authorList>
    </citation>
    <scope>NUCLEOTIDE SEQUENCE [LARGE SCALE GENOMIC DNA]</scope>
    <source>
        <strain evidence="11 12">DSM 28287</strain>
    </source>
</reference>
<feature type="transmembrane region" description="Helical" evidence="9">
    <location>
        <begin position="110"/>
        <end position="131"/>
    </location>
</feature>
<evidence type="ECO:0000256" key="3">
    <source>
        <dbReference type="ARBA" id="ARBA00022449"/>
    </source>
</evidence>